<proteinExistence type="predicted"/>
<keyword evidence="2" id="KW-1185">Reference proteome</keyword>
<organism evidence="1 2">
    <name type="scientific">Parvicella tangerina</name>
    <dbReference type="NCBI Taxonomy" id="2829795"/>
    <lineage>
        <taxon>Bacteria</taxon>
        <taxon>Pseudomonadati</taxon>
        <taxon>Bacteroidota</taxon>
        <taxon>Flavobacteriia</taxon>
        <taxon>Flavobacteriales</taxon>
        <taxon>Parvicellaceae</taxon>
        <taxon>Parvicella</taxon>
    </lineage>
</organism>
<dbReference type="AlphaFoldDB" id="A0A916JQF8"/>
<dbReference type="RefSeq" id="WP_258543719.1">
    <property type="nucleotide sequence ID" value="NZ_OU015584.1"/>
</dbReference>
<dbReference type="EMBL" id="OU015584">
    <property type="protein sequence ID" value="CAG5087679.1"/>
    <property type="molecule type" value="Genomic_DNA"/>
</dbReference>
<evidence type="ECO:0000313" key="2">
    <source>
        <dbReference type="Proteomes" id="UP000683507"/>
    </source>
</evidence>
<evidence type="ECO:0000313" key="1">
    <source>
        <dbReference type="EMBL" id="CAG5087679.1"/>
    </source>
</evidence>
<dbReference type="KEGG" id="ptan:CRYO30217_03546"/>
<accession>A0A916JQF8</accession>
<reference evidence="1" key="1">
    <citation type="submission" date="2021-04" db="EMBL/GenBank/DDBJ databases">
        <authorList>
            <person name="Rodrigo-Torres L."/>
            <person name="Arahal R. D."/>
            <person name="Lucena T."/>
        </authorList>
    </citation>
    <scope>NUCLEOTIDE SEQUENCE</scope>
    <source>
        <strain evidence="1">AS29M-1</strain>
    </source>
</reference>
<sequence length="181" mass="20273">MKKTLLLTSVLTGLTFSAISQNSNCEDSLNILQKKIDYLEQRSPEYKATYLAKTSTYELQFLDASFESSGKYKVNLLLKNTGDDKVIIIIPEDIDLIDEKGNGYNCTDIKLGNSEIKYSSSWGKCATNTIYTNVPTKLSLTFDSANDIDFIAICVIKLVMDKQAYNAPKLTLKLNNIQTKK</sequence>
<gene>
    <name evidence="1" type="ORF">CRYO30217_03546</name>
</gene>
<protein>
    <submittedName>
        <fullName evidence="1">Uncharacterized protein</fullName>
    </submittedName>
</protein>
<name>A0A916JQF8_9FLAO</name>
<dbReference type="Proteomes" id="UP000683507">
    <property type="component" value="Chromosome"/>
</dbReference>